<feature type="region of interest" description="Disordered" evidence="1">
    <location>
        <begin position="169"/>
        <end position="189"/>
    </location>
</feature>
<dbReference type="InterPro" id="IPR021109">
    <property type="entry name" value="Peptidase_aspartic_dom_sf"/>
</dbReference>
<evidence type="ECO:0000256" key="2">
    <source>
        <dbReference type="SAM" id="SignalP"/>
    </source>
</evidence>
<dbReference type="Pfam" id="PF05618">
    <property type="entry name" value="Zn_protease"/>
    <property type="match status" value="1"/>
</dbReference>
<dbReference type="RefSeq" id="WP_153499276.1">
    <property type="nucleotide sequence ID" value="NZ_JBMZXE010000028.1"/>
</dbReference>
<dbReference type="AlphaFoldDB" id="A0A6N7LQE7"/>
<feature type="signal peptide" evidence="2">
    <location>
        <begin position="1"/>
        <end position="22"/>
    </location>
</feature>
<dbReference type="GO" id="GO:0006508">
    <property type="term" value="P:proteolysis"/>
    <property type="evidence" value="ECO:0007669"/>
    <property type="project" value="UniProtKB-KW"/>
</dbReference>
<keyword evidence="4" id="KW-0645">Protease</keyword>
<keyword evidence="4" id="KW-0378">Hydrolase</keyword>
<keyword evidence="2" id="KW-0732">Signal</keyword>
<proteinExistence type="predicted"/>
<evidence type="ECO:0000313" key="5">
    <source>
        <dbReference type="Proteomes" id="UP000469421"/>
    </source>
</evidence>
<dbReference type="GO" id="GO:0008233">
    <property type="term" value="F:peptidase activity"/>
    <property type="evidence" value="ECO:0007669"/>
    <property type="project" value="UniProtKB-KW"/>
</dbReference>
<gene>
    <name evidence="4" type="ORF">GFN93_04510</name>
</gene>
<feature type="compositionally biased region" description="Basic and acidic residues" evidence="1">
    <location>
        <begin position="176"/>
        <end position="189"/>
    </location>
</feature>
<evidence type="ECO:0000313" key="4">
    <source>
        <dbReference type="EMBL" id="MQX52497.1"/>
    </source>
</evidence>
<feature type="chain" id="PRO_5026972547" evidence="2">
    <location>
        <begin position="23"/>
        <end position="189"/>
    </location>
</feature>
<evidence type="ECO:0000256" key="1">
    <source>
        <dbReference type="SAM" id="MobiDB-lite"/>
    </source>
</evidence>
<feature type="domain" description="Retropepsin-like aspartic endopeptidase" evidence="3">
    <location>
        <begin position="31"/>
        <end position="166"/>
    </location>
</feature>
<dbReference type="PANTHER" id="PTHR38037:SF2">
    <property type="entry name" value="ATP-DEPENDENT ZINC PROTEASE DOMAIN-CONTAINING PROTEIN-RELATED"/>
    <property type="match status" value="1"/>
</dbReference>
<dbReference type="InterPro" id="IPR008503">
    <property type="entry name" value="Asp_endopeptidase"/>
</dbReference>
<sequence>MQKPVIALISLLLMCSTSQAMARKAEESKNVFGWVERTTLMPWGVKLKAKLDSGALTSSLHATDIKVFEREGDKWVRFTVNVKDQATGKQVSRTFEKPRYRKVLIRGAGGEDRRPVVLMQLCMGDTVYEEQFTLNDRSDMLYPVLLGRRTIAHLGYLDVTRTYLQEPGCNDTSPVKLDKDQKDVNDSDD</sequence>
<dbReference type="PANTHER" id="PTHR38037">
    <property type="entry name" value="ZN_PROTEASE DOMAIN-CONTAINING PROTEIN"/>
    <property type="match status" value="1"/>
</dbReference>
<organism evidence="4 5">
    <name type="scientific">Alcanivorax sediminis</name>
    <dbReference type="NCBI Taxonomy" id="2663008"/>
    <lineage>
        <taxon>Bacteria</taxon>
        <taxon>Pseudomonadati</taxon>
        <taxon>Pseudomonadota</taxon>
        <taxon>Gammaproteobacteria</taxon>
        <taxon>Oceanospirillales</taxon>
        <taxon>Alcanivoracaceae</taxon>
        <taxon>Alcanivorax</taxon>
    </lineage>
</organism>
<dbReference type="Proteomes" id="UP000469421">
    <property type="component" value="Unassembled WGS sequence"/>
</dbReference>
<dbReference type="EMBL" id="WIRE01000001">
    <property type="protein sequence ID" value="MQX52497.1"/>
    <property type="molecule type" value="Genomic_DNA"/>
</dbReference>
<keyword evidence="5" id="KW-1185">Reference proteome</keyword>
<protein>
    <submittedName>
        <fullName evidence="4">ATP-dependent zinc protease</fullName>
    </submittedName>
</protein>
<name>A0A6N7LQE7_9GAMM</name>
<dbReference type="SUPFAM" id="SSF50630">
    <property type="entry name" value="Acid proteases"/>
    <property type="match status" value="1"/>
</dbReference>
<accession>A0A6N7LQE7</accession>
<evidence type="ECO:0000259" key="3">
    <source>
        <dbReference type="Pfam" id="PF05618"/>
    </source>
</evidence>
<comment type="caution">
    <text evidence="4">The sequence shown here is derived from an EMBL/GenBank/DDBJ whole genome shotgun (WGS) entry which is preliminary data.</text>
</comment>
<dbReference type="Gene3D" id="2.40.70.10">
    <property type="entry name" value="Acid Proteases"/>
    <property type="match status" value="1"/>
</dbReference>
<reference evidence="4 5" key="1">
    <citation type="submission" date="2019-10" db="EMBL/GenBank/DDBJ databases">
        <title>Alcanivorax sp.PA15-N-34 draft genome sequence.</title>
        <authorList>
            <person name="Liao X."/>
            <person name="Shao Z."/>
        </authorList>
    </citation>
    <scope>NUCLEOTIDE SEQUENCE [LARGE SCALE GENOMIC DNA]</scope>
    <source>
        <strain evidence="4 5">PA15-N-34</strain>
    </source>
</reference>